<evidence type="ECO:0000313" key="2">
    <source>
        <dbReference type="EMBL" id="KAK3386846.1"/>
    </source>
</evidence>
<protein>
    <submittedName>
        <fullName evidence="2">Uncharacterized protein</fullName>
    </submittedName>
</protein>
<feature type="region of interest" description="Disordered" evidence="1">
    <location>
        <begin position="181"/>
        <end position="203"/>
    </location>
</feature>
<feature type="compositionally biased region" description="Polar residues" evidence="1">
    <location>
        <begin position="98"/>
        <end position="109"/>
    </location>
</feature>
<feature type="compositionally biased region" description="Low complexity" evidence="1">
    <location>
        <begin position="185"/>
        <end position="194"/>
    </location>
</feature>
<gene>
    <name evidence="2" type="ORF">B0H63DRAFT_520921</name>
</gene>
<reference evidence="2" key="1">
    <citation type="journal article" date="2023" name="Mol. Phylogenet. Evol.">
        <title>Genome-scale phylogeny and comparative genomics of the fungal order Sordariales.</title>
        <authorList>
            <person name="Hensen N."/>
            <person name="Bonometti L."/>
            <person name="Westerberg I."/>
            <person name="Brannstrom I.O."/>
            <person name="Guillou S."/>
            <person name="Cros-Aarteil S."/>
            <person name="Calhoun S."/>
            <person name="Haridas S."/>
            <person name="Kuo A."/>
            <person name="Mondo S."/>
            <person name="Pangilinan J."/>
            <person name="Riley R."/>
            <person name="LaButti K."/>
            <person name="Andreopoulos B."/>
            <person name="Lipzen A."/>
            <person name="Chen C."/>
            <person name="Yan M."/>
            <person name="Daum C."/>
            <person name="Ng V."/>
            <person name="Clum A."/>
            <person name="Steindorff A."/>
            <person name="Ohm R.A."/>
            <person name="Martin F."/>
            <person name="Silar P."/>
            <person name="Natvig D.O."/>
            <person name="Lalanne C."/>
            <person name="Gautier V."/>
            <person name="Ament-Velasquez S.L."/>
            <person name="Kruys A."/>
            <person name="Hutchinson M.I."/>
            <person name="Powell A.J."/>
            <person name="Barry K."/>
            <person name="Miller A.N."/>
            <person name="Grigoriev I.V."/>
            <person name="Debuchy R."/>
            <person name="Gladieux P."/>
            <person name="Hiltunen Thoren M."/>
            <person name="Johannesson H."/>
        </authorList>
    </citation>
    <scope>NUCLEOTIDE SEQUENCE</scope>
    <source>
        <strain evidence="2">CBS 232.78</strain>
    </source>
</reference>
<proteinExistence type="predicted"/>
<evidence type="ECO:0000313" key="3">
    <source>
        <dbReference type="Proteomes" id="UP001285441"/>
    </source>
</evidence>
<feature type="compositionally biased region" description="Basic and acidic residues" evidence="1">
    <location>
        <begin position="134"/>
        <end position="145"/>
    </location>
</feature>
<feature type="compositionally biased region" description="Polar residues" evidence="1">
    <location>
        <begin position="15"/>
        <end position="26"/>
    </location>
</feature>
<name>A0AAE0NSE8_9PEZI</name>
<dbReference type="EMBL" id="JAULSW010000003">
    <property type="protein sequence ID" value="KAK3386846.1"/>
    <property type="molecule type" value="Genomic_DNA"/>
</dbReference>
<dbReference type="Proteomes" id="UP001285441">
    <property type="component" value="Unassembled WGS sequence"/>
</dbReference>
<organism evidence="2 3">
    <name type="scientific">Podospora didyma</name>
    <dbReference type="NCBI Taxonomy" id="330526"/>
    <lineage>
        <taxon>Eukaryota</taxon>
        <taxon>Fungi</taxon>
        <taxon>Dikarya</taxon>
        <taxon>Ascomycota</taxon>
        <taxon>Pezizomycotina</taxon>
        <taxon>Sordariomycetes</taxon>
        <taxon>Sordariomycetidae</taxon>
        <taxon>Sordariales</taxon>
        <taxon>Podosporaceae</taxon>
        <taxon>Podospora</taxon>
    </lineage>
</organism>
<reference evidence="2" key="2">
    <citation type="submission" date="2023-06" db="EMBL/GenBank/DDBJ databases">
        <authorList>
            <consortium name="Lawrence Berkeley National Laboratory"/>
            <person name="Haridas S."/>
            <person name="Hensen N."/>
            <person name="Bonometti L."/>
            <person name="Westerberg I."/>
            <person name="Brannstrom I.O."/>
            <person name="Guillou S."/>
            <person name="Cros-Aarteil S."/>
            <person name="Calhoun S."/>
            <person name="Kuo A."/>
            <person name="Mondo S."/>
            <person name="Pangilinan J."/>
            <person name="Riley R."/>
            <person name="LaButti K."/>
            <person name="Andreopoulos B."/>
            <person name="Lipzen A."/>
            <person name="Chen C."/>
            <person name="Yanf M."/>
            <person name="Daum C."/>
            <person name="Ng V."/>
            <person name="Clum A."/>
            <person name="Steindorff A."/>
            <person name="Ohm R."/>
            <person name="Martin F."/>
            <person name="Silar P."/>
            <person name="Natvig D."/>
            <person name="Lalanne C."/>
            <person name="Gautier V."/>
            <person name="Ament-velasquez S.L."/>
            <person name="Kruys A."/>
            <person name="Hutchinson M.I."/>
            <person name="Powell A.J."/>
            <person name="Barry K."/>
            <person name="Miller A.N."/>
            <person name="Grigoriev I.V."/>
            <person name="Debuchy R."/>
            <person name="Gladieux P."/>
            <person name="Thoren M.H."/>
            <person name="Johannesson H."/>
        </authorList>
    </citation>
    <scope>NUCLEOTIDE SEQUENCE</scope>
    <source>
        <strain evidence="2">CBS 232.78</strain>
    </source>
</reference>
<evidence type="ECO:0000256" key="1">
    <source>
        <dbReference type="SAM" id="MobiDB-lite"/>
    </source>
</evidence>
<sequence length="203" mass="21627">MDNKRFHPTFPRGTTGYNSASRSGAKSFTAEDPRSPSPWNGLTIKGTISKDNTAGEASKQAQLLASFGRKLQQSFSPSFPRVTAAAPTAGSRKKNDPSMISLSNPQTGVVPSISSRGSRGSIGTKATSQSGISDPKDSRIIDQSSAKHDIPYRVEYFPRDIPENVASGMFMAKLLSRRPDFYDASGFGSENSGSDSDDPDPSG</sequence>
<accession>A0AAE0NSE8</accession>
<comment type="caution">
    <text evidence="2">The sequence shown here is derived from an EMBL/GenBank/DDBJ whole genome shotgun (WGS) entry which is preliminary data.</text>
</comment>
<feature type="compositionally biased region" description="Low complexity" evidence="1">
    <location>
        <begin position="112"/>
        <end position="123"/>
    </location>
</feature>
<dbReference type="AlphaFoldDB" id="A0AAE0NSE8"/>
<feature type="region of interest" description="Disordered" evidence="1">
    <location>
        <begin position="76"/>
        <end position="145"/>
    </location>
</feature>
<feature type="region of interest" description="Disordered" evidence="1">
    <location>
        <begin position="1"/>
        <end position="57"/>
    </location>
</feature>
<keyword evidence="3" id="KW-1185">Reference proteome</keyword>